<keyword evidence="2 3" id="KW-0040">ANK repeat</keyword>
<dbReference type="PROSITE" id="PS50088">
    <property type="entry name" value="ANK_REPEAT"/>
    <property type="match status" value="1"/>
</dbReference>
<dbReference type="SUPFAM" id="SSF48403">
    <property type="entry name" value="Ankyrin repeat"/>
    <property type="match status" value="1"/>
</dbReference>
<gene>
    <name evidence="4" type="ORF">SCF082_LOCUS23853</name>
</gene>
<dbReference type="EMBL" id="CAXAMM010017469">
    <property type="protein sequence ID" value="CAK9041242.1"/>
    <property type="molecule type" value="Genomic_DNA"/>
</dbReference>
<dbReference type="InterPro" id="IPR002110">
    <property type="entry name" value="Ankyrin_rpt"/>
</dbReference>
<dbReference type="Gene3D" id="1.25.40.20">
    <property type="entry name" value="Ankyrin repeat-containing domain"/>
    <property type="match status" value="1"/>
</dbReference>
<dbReference type="SMART" id="SM00248">
    <property type="entry name" value="ANK"/>
    <property type="match status" value="3"/>
</dbReference>
<dbReference type="Proteomes" id="UP001642464">
    <property type="component" value="Unassembled WGS sequence"/>
</dbReference>
<protein>
    <submittedName>
        <fullName evidence="4">Chloroplastic</fullName>
    </submittedName>
</protein>
<evidence type="ECO:0000256" key="2">
    <source>
        <dbReference type="ARBA" id="ARBA00023043"/>
    </source>
</evidence>
<dbReference type="Pfam" id="PF12796">
    <property type="entry name" value="Ank_2"/>
    <property type="match status" value="1"/>
</dbReference>
<evidence type="ECO:0000313" key="4">
    <source>
        <dbReference type="EMBL" id="CAK9041242.1"/>
    </source>
</evidence>
<accession>A0ABP0LSC0</accession>
<evidence type="ECO:0000313" key="5">
    <source>
        <dbReference type="Proteomes" id="UP001642464"/>
    </source>
</evidence>
<reference evidence="4 5" key="1">
    <citation type="submission" date="2024-02" db="EMBL/GenBank/DDBJ databases">
        <authorList>
            <person name="Chen Y."/>
            <person name="Shah S."/>
            <person name="Dougan E. K."/>
            <person name="Thang M."/>
            <person name="Chan C."/>
        </authorList>
    </citation>
    <scope>NUCLEOTIDE SEQUENCE [LARGE SCALE GENOMIC DNA]</scope>
</reference>
<comment type="caution">
    <text evidence="4">The sequence shown here is derived from an EMBL/GenBank/DDBJ whole genome shotgun (WGS) entry which is preliminary data.</text>
</comment>
<organism evidence="4 5">
    <name type="scientific">Durusdinium trenchii</name>
    <dbReference type="NCBI Taxonomy" id="1381693"/>
    <lineage>
        <taxon>Eukaryota</taxon>
        <taxon>Sar</taxon>
        <taxon>Alveolata</taxon>
        <taxon>Dinophyceae</taxon>
        <taxon>Suessiales</taxon>
        <taxon>Symbiodiniaceae</taxon>
        <taxon>Durusdinium</taxon>
    </lineage>
</organism>
<proteinExistence type="predicted"/>
<dbReference type="PROSITE" id="PS50297">
    <property type="entry name" value="ANK_REP_REGION"/>
    <property type="match status" value="1"/>
</dbReference>
<dbReference type="PANTHER" id="PTHR24173:SF74">
    <property type="entry name" value="ANKYRIN REPEAT DOMAIN-CONTAINING PROTEIN 16"/>
    <property type="match status" value="1"/>
</dbReference>
<feature type="repeat" description="ANK" evidence="3">
    <location>
        <begin position="289"/>
        <end position="321"/>
    </location>
</feature>
<dbReference type="InterPro" id="IPR036770">
    <property type="entry name" value="Ankyrin_rpt-contain_sf"/>
</dbReference>
<evidence type="ECO:0000256" key="1">
    <source>
        <dbReference type="ARBA" id="ARBA00022737"/>
    </source>
</evidence>
<keyword evidence="5" id="KW-1185">Reference proteome</keyword>
<sequence>MLISHQWAGRRHPDPKFEQFAVLQQALLEMSRGNCRVSKDPSSELSELNGAAKQPIPSMEEQKSVLEWDIWYDYFGCPQIDDRAYDSGAAELQAAVNSIPASLGPRDGEERAGTGGCLVEMRMVLQHCGLCRELKGKSVLAVFVLAPSITHCDTGAMMSRSTWGMRGWCRAERTAAVLSRVEKQLLFICSPNSVLVSNGNEWARAWPGEGDFTVEADRSKVKQLTNELLQLKCHALWLKRDMPSWRFYKALGPRGQGHPEPVEGTQEADIPSFLQRYNMDSELHHYEQGGLSPLMLAGIEGNLPVIRKLIEAKADPNEVMNWDIKDAQLDGQHTALSLAAALSTRKAVKLLLQLKADMHLPRDKLGSNAMMTAARFGNHEVVPLLAAGPSDLMLLNYFGGAALHVASISENPEVTRRPDEEGRRRHAAVVWHDGRRAGSSTGQGEACYHAISLGMCVNGVLYIRRIQGPCLSWTLQMHLDQLGCLLQLLWISLQHAIIVLQGAPAKPGQTAKPCVSLCVSPAAFAICGRFGPCGPAFWSSGLRWE</sequence>
<keyword evidence="1" id="KW-0677">Repeat</keyword>
<dbReference type="PANTHER" id="PTHR24173">
    <property type="entry name" value="ANKYRIN REPEAT CONTAINING"/>
    <property type="match status" value="1"/>
</dbReference>
<evidence type="ECO:0000256" key="3">
    <source>
        <dbReference type="PROSITE-ProRule" id="PRU00023"/>
    </source>
</evidence>
<name>A0ABP0LSC0_9DINO</name>
<dbReference type="Pfam" id="PF00023">
    <property type="entry name" value="Ank"/>
    <property type="match status" value="1"/>
</dbReference>